<feature type="domain" description="CAAX prenyl protease 2/Lysostaphin resistance protein A-like" evidence="2">
    <location>
        <begin position="119"/>
        <end position="217"/>
    </location>
</feature>
<protein>
    <recommendedName>
        <fullName evidence="2">CAAX prenyl protease 2/Lysostaphin resistance protein A-like domain-containing protein</fullName>
    </recommendedName>
</protein>
<keyword evidence="1" id="KW-0812">Transmembrane</keyword>
<sequence length="271" mass="29610">MDIHKYEGQPRISGRQLSYVAFAVIVIAYLAIIQFGGRLIAGWSNEDDTLTTRGVIFTMVIPLGLALIFTYGVIAALGWWRPVLKDDRPVNRWVWVVPAILLVAILVGIDYSALAEKGWLFVLVLLIATQFVGWGEEGMFRGIGVTMLRNHGLREGQVALWSSLIFGAVHLSNVFGHGASAVPQAIIVSLAGYFFYLTRRVSGSNALNSVLHGLFDFALISGSIILLDQTSYVGAFAPILAYPIIAIVLLVKRHKIEPSQPTDNQTIASST</sequence>
<evidence type="ECO:0000259" key="2">
    <source>
        <dbReference type="Pfam" id="PF02517"/>
    </source>
</evidence>
<dbReference type="EMBL" id="VNIQ01000002">
    <property type="protein sequence ID" value="TYQ06318.1"/>
    <property type="molecule type" value="Genomic_DNA"/>
</dbReference>
<feature type="transmembrane region" description="Helical" evidence="1">
    <location>
        <begin position="181"/>
        <end position="198"/>
    </location>
</feature>
<dbReference type="GO" id="GO:0080120">
    <property type="term" value="P:CAAX-box protein maturation"/>
    <property type="evidence" value="ECO:0007669"/>
    <property type="project" value="UniProtKB-ARBA"/>
</dbReference>
<evidence type="ECO:0000256" key="1">
    <source>
        <dbReference type="SAM" id="Phobius"/>
    </source>
</evidence>
<evidence type="ECO:0000313" key="3">
    <source>
        <dbReference type="EMBL" id="TYQ06318.1"/>
    </source>
</evidence>
<organism evidence="3">
    <name type="scientific">Nocardia globerula</name>
    <dbReference type="NCBI Taxonomy" id="1818"/>
    <lineage>
        <taxon>Bacteria</taxon>
        <taxon>Bacillati</taxon>
        <taxon>Actinomycetota</taxon>
        <taxon>Actinomycetes</taxon>
        <taxon>Mycobacteriales</taxon>
        <taxon>Nocardiaceae</taxon>
        <taxon>Nocardia</taxon>
    </lineage>
</organism>
<feature type="transmembrane region" description="Helical" evidence="1">
    <location>
        <begin position="20"/>
        <end position="43"/>
    </location>
</feature>
<feature type="transmembrane region" description="Helical" evidence="1">
    <location>
        <begin position="233"/>
        <end position="251"/>
    </location>
</feature>
<dbReference type="Pfam" id="PF02517">
    <property type="entry name" value="Rce1-like"/>
    <property type="match status" value="1"/>
</dbReference>
<feature type="transmembrane region" description="Helical" evidence="1">
    <location>
        <begin position="210"/>
        <end position="227"/>
    </location>
</feature>
<proteinExistence type="predicted"/>
<keyword evidence="1" id="KW-0472">Membrane</keyword>
<name>A0A652YT69_NOCGL</name>
<dbReference type="AlphaFoldDB" id="A0A652YT69"/>
<dbReference type="GO" id="GO:0004175">
    <property type="term" value="F:endopeptidase activity"/>
    <property type="evidence" value="ECO:0007669"/>
    <property type="project" value="UniProtKB-ARBA"/>
</dbReference>
<feature type="transmembrane region" description="Helical" evidence="1">
    <location>
        <begin position="55"/>
        <end position="80"/>
    </location>
</feature>
<reference evidence="3" key="1">
    <citation type="submission" date="2019-07" db="EMBL/GenBank/DDBJ databases">
        <title>Genomic Encyclopedia of Type Strains, Phase IV (KMG-IV): sequencing the most valuable type-strain genomes for metagenomic binning, comparative biology and taxonomic classification.</title>
        <authorList>
            <person name="Goeker M."/>
        </authorList>
    </citation>
    <scope>NUCLEOTIDE SEQUENCE</scope>
    <source>
        <strain evidence="3">DSM 44596</strain>
    </source>
</reference>
<gene>
    <name evidence="3" type="ORF">FNL38_102453</name>
</gene>
<comment type="caution">
    <text evidence="3">The sequence shown here is derived from an EMBL/GenBank/DDBJ whole genome shotgun (WGS) entry which is preliminary data.</text>
</comment>
<feature type="transmembrane region" description="Helical" evidence="1">
    <location>
        <begin position="92"/>
        <end position="113"/>
    </location>
</feature>
<keyword evidence="1" id="KW-1133">Transmembrane helix</keyword>
<accession>A0A652YT69</accession>
<dbReference type="InterPro" id="IPR003675">
    <property type="entry name" value="Rce1/LyrA-like_dom"/>
</dbReference>